<evidence type="ECO:0000256" key="1">
    <source>
        <dbReference type="SAM" id="MobiDB-lite"/>
    </source>
</evidence>
<feature type="transmembrane region" description="Helical" evidence="2">
    <location>
        <begin position="268"/>
        <end position="296"/>
    </location>
</feature>
<feature type="compositionally biased region" description="Low complexity" evidence="1">
    <location>
        <begin position="62"/>
        <end position="74"/>
    </location>
</feature>
<dbReference type="GeneID" id="39588971"/>
<accession>A0A427Y540</accession>
<name>A0A427Y540_9TREE</name>
<keyword evidence="4" id="KW-1185">Reference proteome</keyword>
<gene>
    <name evidence="3" type="ORF">EHS24_004428</name>
</gene>
<dbReference type="Proteomes" id="UP000279236">
    <property type="component" value="Unassembled WGS sequence"/>
</dbReference>
<organism evidence="3 4">
    <name type="scientific">Apiotrichum porosum</name>
    <dbReference type="NCBI Taxonomy" id="105984"/>
    <lineage>
        <taxon>Eukaryota</taxon>
        <taxon>Fungi</taxon>
        <taxon>Dikarya</taxon>
        <taxon>Basidiomycota</taxon>
        <taxon>Agaricomycotina</taxon>
        <taxon>Tremellomycetes</taxon>
        <taxon>Trichosporonales</taxon>
        <taxon>Trichosporonaceae</taxon>
        <taxon>Apiotrichum</taxon>
    </lineage>
</organism>
<reference evidence="3 4" key="1">
    <citation type="submission" date="2018-11" db="EMBL/GenBank/DDBJ databases">
        <title>Genome sequence of Apiotrichum porosum DSM 27194.</title>
        <authorList>
            <person name="Aliyu H."/>
            <person name="Gorte O."/>
            <person name="Ochsenreither K."/>
        </authorList>
    </citation>
    <scope>NUCLEOTIDE SEQUENCE [LARGE SCALE GENOMIC DNA]</scope>
    <source>
        <strain evidence="3 4">DSM 27194</strain>
    </source>
</reference>
<feature type="transmembrane region" description="Helical" evidence="2">
    <location>
        <begin position="316"/>
        <end position="338"/>
    </location>
</feature>
<dbReference type="AlphaFoldDB" id="A0A427Y540"/>
<feature type="transmembrane region" description="Helical" evidence="2">
    <location>
        <begin position="350"/>
        <end position="372"/>
    </location>
</feature>
<comment type="caution">
    <text evidence="3">The sequence shown here is derived from an EMBL/GenBank/DDBJ whole genome shotgun (WGS) entry which is preliminary data.</text>
</comment>
<keyword evidence="2" id="KW-0812">Transmembrane</keyword>
<feature type="transmembrane region" description="Helical" evidence="2">
    <location>
        <begin position="170"/>
        <end position="193"/>
    </location>
</feature>
<dbReference type="OrthoDB" id="2574383at2759"/>
<keyword evidence="2" id="KW-0472">Membrane</keyword>
<dbReference type="EMBL" id="RSCE01000002">
    <property type="protein sequence ID" value="RSH86197.1"/>
    <property type="molecule type" value="Genomic_DNA"/>
</dbReference>
<evidence type="ECO:0000313" key="4">
    <source>
        <dbReference type="Proteomes" id="UP000279236"/>
    </source>
</evidence>
<sequence length="390" mass="43117">MSQQQPPTPSRKLQRMSRPPVWIPVKDTPPPQTPRRPFTIRRRRARAPPPTDTALEEGTPSPTTDAVPPEPAAAAPQSLVMDKVAGVLGGYDNVDSWIARYLPALSLFATETWIHGIGLLDRPSKCAFFILLLAVVQSALPLATSPLFWFSKFLSAWLLAYYSRKVLRSGMAVLHPVTQVASIVTTFAIVSLVEMIQAAAQKATGDMSPSLWPPIFLPIFLLCCPTGGPDTVASFVTRGCSVTLARWTAVVDIQEYIQPHFGEREIKVAIALVVGILMRFSFIGGTAIPLAIWLVLTLETIKSLGTLEFVQTNQNFYPLLCSHHLLAIWMWLLGLTTLESVPVLNLVREATVYGVQPFYLVVGAFFTAMLVAQRKQNDWHADAWYVHAFL</sequence>
<dbReference type="STRING" id="105984.A0A427Y540"/>
<keyword evidence="2" id="KW-1133">Transmembrane helix</keyword>
<dbReference type="RefSeq" id="XP_028478982.1">
    <property type="nucleotide sequence ID" value="XM_028620010.1"/>
</dbReference>
<evidence type="ECO:0000256" key="2">
    <source>
        <dbReference type="SAM" id="Phobius"/>
    </source>
</evidence>
<evidence type="ECO:0000313" key="3">
    <source>
        <dbReference type="EMBL" id="RSH86197.1"/>
    </source>
</evidence>
<protein>
    <submittedName>
        <fullName evidence="3">Uncharacterized protein</fullName>
    </submittedName>
</protein>
<proteinExistence type="predicted"/>
<feature type="transmembrane region" description="Helical" evidence="2">
    <location>
        <begin position="126"/>
        <end position="150"/>
    </location>
</feature>
<feature type="region of interest" description="Disordered" evidence="1">
    <location>
        <begin position="1"/>
        <end position="74"/>
    </location>
</feature>